<dbReference type="RefSeq" id="WP_379538437.1">
    <property type="nucleotide sequence ID" value="NZ_JBHSDR010000004.1"/>
</dbReference>
<dbReference type="SUPFAM" id="SSF50630">
    <property type="entry name" value="Acid proteases"/>
    <property type="match status" value="2"/>
</dbReference>
<evidence type="ECO:0000256" key="2">
    <source>
        <dbReference type="SAM" id="SignalP"/>
    </source>
</evidence>
<dbReference type="InterPro" id="IPR001995">
    <property type="entry name" value="Peptidase_A2_cat"/>
</dbReference>
<evidence type="ECO:0000259" key="3">
    <source>
        <dbReference type="PROSITE" id="PS50175"/>
    </source>
</evidence>
<dbReference type="Pfam" id="PF13650">
    <property type="entry name" value="Asp_protease_2"/>
    <property type="match status" value="2"/>
</dbReference>
<dbReference type="CDD" id="cd05483">
    <property type="entry name" value="retropepsin_like_bacteria"/>
    <property type="match status" value="1"/>
</dbReference>
<evidence type="ECO:0000313" key="5">
    <source>
        <dbReference type="Proteomes" id="UP001595828"/>
    </source>
</evidence>
<feature type="domain" description="Peptidase A2" evidence="3">
    <location>
        <begin position="59"/>
        <end position="97"/>
    </location>
</feature>
<dbReference type="GO" id="GO:0006508">
    <property type="term" value="P:proteolysis"/>
    <property type="evidence" value="ECO:0007669"/>
    <property type="project" value="UniProtKB-KW"/>
</dbReference>
<name>A0ABV8RRP3_9SPHN</name>
<dbReference type="InterPro" id="IPR021109">
    <property type="entry name" value="Peptidase_aspartic_dom_sf"/>
</dbReference>
<keyword evidence="2" id="KW-0732">Signal</keyword>
<comment type="caution">
    <text evidence="4">The sequence shown here is derived from an EMBL/GenBank/DDBJ whole genome shotgun (WGS) entry which is preliminary data.</text>
</comment>
<feature type="signal peptide" evidence="2">
    <location>
        <begin position="1"/>
        <end position="23"/>
    </location>
</feature>
<organism evidence="4 5">
    <name type="scientific">Novosphingobium tardum</name>
    <dbReference type="NCBI Taxonomy" id="1538021"/>
    <lineage>
        <taxon>Bacteria</taxon>
        <taxon>Pseudomonadati</taxon>
        <taxon>Pseudomonadota</taxon>
        <taxon>Alphaproteobacteria</taxon>
        <taxon>Sphingomonadales</taxon>
        <taxon>Sphingomonadaceae</taxon>
        <taxon>Novosphingobium</taxon>
    </lineage>
</organism>
<feature type="chain" id="PRO_5045534681" evidence="2">
    <location>
        <begin position="24"/>
        <end position="304"/>
    </location>
</feature>
<keyword evidence="4" id="KW-0645">Protease</keyword>
<keyword evidence="5" id="KW-1185">Reference proteome</keyword>
<protein>
    <submittedName>
        <fullName evidence="4">Aspartyl protease family protein</fullName>
    </submittedName>
</protein>
<sequence>MPPLMLTSIPAILAVAATIPQTAAQEANAPSGQGDVVTVDADGHSRYTVAVRIGESGPLRFLIDTGAERTVVSRSVADRLNLVPAGRATLVGIAGSIGVDLVEIDEVVLGRRSFYGLTAPVLERYDIGADGIIGIDGLQDQRVLLDFGKGTMEVNDARSLGGDRGYEIIVRARRRSGQLIMTNALVDGIKTAVVIDTGAQFSIGNRALQRALAKRRQPERTSLSSVTGQSIPADLLMAREVEIGDLHMANTWLAFADAPPFKSLDLDKQPALLMGMNELRAFSRVAIDFDTRKVMFDLPARQPG</sequence>
<dbReference type="InterPro" id="IPR034122">
    <property type="entry name" value="Retropepsin-like_bacterial"/>
</dbReference>
<dbReference type="Proteomes" id="UP001595828">
    <property type="component" value="Unassembled WGS sequence"/>
</dbReference>
<proteinExistence type="predicted"/>
<reference evidence="5" key="1">
    <citation type="journal article" date="2019" name="Int. J. Syst. Evol. Microbiol.">
        <title>The Global Catalogue of Microorganisms (GCM) 10K type strain sequencing project: providing services to taxonomists for standard genome sequencing and annotation.</title>
        <authorList>
            <consortium name="The Broad Institute Genomics Platform"/>
            <consortium name="The Broad Institute Genome Sequencing Center for Infectious Disease"/>
            <person name="Wu L."/>
            <person name="Ma J."/>
        </authorList>
    </citation>
    <scope>NUCLEOTIDE SEQUENCE [LARGE SCALE GENOMIC DNA]</scope>
    <source>
        <strain evidence="5">CGMCC 1.12989</strain>
    </source>
</reference>
<dbReference type="Gene3D" id="2.40.70.10">
    <property type="entry name" value="Acid Proteases"/>
    <property type="match status" value="2"/>
</dbReference>
<keyword evidence="1" id="KW-0378">Hydrolase</keyword>
<dbReference type="PROSITE" id="PS00141">
    <property type="entry name" value="ASP_PROTEASE"/>
    <property type="match status" value="2"/>
</dbReference>
<dbReference type="PROSITE" id="PS50175">
    <property type="entry name" value="ASP_PROT_RETROV"/>
    <property type="match status" value="1"/>
</dbReference>
<dbReference type="InterPro" id="IPR001969">
    <property type="entry name" value="Aspartic_peptidase_AS"/>
</dbReference>
<evidence type="ECO:0000256" key="1">
    <source>
        <dbReference type="ARBA" id="ARBA00022801"/>
    </source>
</evidence>
<dbReference type="EMBL" id="JBHSDR010000004">
    <property type="protein sequence ID" value="MFC4294956.1"/>
    <property type="molecule type" value="Genomic_DNA"/>
</dbReference>
<accession>A0ABV8RRP3</accession>
<dbReference type="GO" id="GO:0008233">
    <property type="term" value="F:peptidase activity"/>
    <property type="evidence" value="ECO:0007669"/>
    <property type="project" value="UniProtKB-KW"/>
</dbReference>
<evidence type="ECO:0000313" key="4">
    <source>
        <dbReference type="EMBL" id="MFC4294956.1"/>
    </source>
</evidence>
<gene>
    <name evidence="4" type="ORF">ACFO0A_07785</name>
</gene>